<keyword evidence="1" id="KW-1185">Reference proteome</keyword>
<evidence type="ECO:0000313" key="1">
    <source>
        <dbReference type="Proteomes" id="UP000095280"/>
    </source>
</evidence>
<dbReference type="Proteomes" id="UP000095280">
    <property type="component" value="Unplaced"/>
</dbReference>
<name>A0A1I8G6L5_9PLAT</name>
<dbReference type="WBParaSite" id="maker-uti_cns_0001034-snap-gene-0.8-mRNA-1">
    <property type="protein sequence ID" value="maker-uti_cns_0001034-snap-gene-0.8-mRNA-1"/>
    <property type="gene ID" value="maker-uti_cns_0001034-snap-gene-0.8"/>
</dbReference>
<reference evidence="2" key="1">
    <citation type="submission" date="2016-11" db="UniProtKB">
        <authorList>
            <consortium name="WormBaseParasite"/>
        </authorList>
    </citation>
    <scope>IDENTIFICATION</scope>
</reference>
<sequence length="122" mass="13681">MGQQLSCESYCVSTMQRLAGELNTTESQVSECRVLDSSWPSNGTGSSSMKLQFSWREWQRVSGYLERILSTMEQRRLLDHLLLDVTGLRTIDLGAVWEGVVGVADSEFQSVGDDEVFQPFVP</sequence>
<dbReference type="AlphaFoldDB" id="A0A1I8G6L5"/>
<protein>
    <submittedName>
        <fullName evidence="2">Death domain-containing protein</fullName>
    </submittedName>
</protein>
<evidence type="ECO:0000313" key="2">
    <source>
        <dbReference type="WBParaSite" id="maker-uti_cns_0001034-snap-gene-0.8-mRNA-1"/>
    </source>
</evidence>
<accession>A0A1I8G6L5</accession>
<proteinExistence type="predicted"/>
<organism evidence="1 2">
    <name type="scientific">Macrostomum lignano</name>
    <dbReference type="NCBI Taxonomy" id="282301"/>
    <lineage>
        <taxon>Eukaryota</taxon>
        <taxon>Metazoa</taxon>
        <taxon>Spiralia</taxon>
        <taxon>Lophotrochozoa</taxon>
        <taxon>Platyhelminthes</taxon>
        <taxon>Rhabditophora</taxon>
        <taxon>Macrostomorpha</taxon>
        <taxon>Macrostomida</taxon>
        <taxon>Macrostomidae</taxon>
        <taxon>Macrostomum</taxon>
    </lineage>
</organism>